<protein>
    <recommendedName>
        <fullName evidence="1">Glycosyl transferase family 1 domain-containing protein</fullName>
    </recommendedName>
</protein>
<dbReference type="STRING" id="1802280.A3B37_00825"/>
<organism evidence="2 3">
    <name type="scientific">Candidatus Sungbacteria bacterium RIFCSPLOWO2_01_FULL_59_16</name>
    <dbReference type="NCBI Taxonomy" id="1802280"/>
    <lineage>
        <taxon>Bacteria</taxon>
        <taxon>Candidatus Sungiibacteriota</taxon>
    </lineage>
</organism>
<evidence type="ECO:0000259" key="1">
    <source>
        <dbReference type="Pfam" id="PF00534"/>
    </source>
</evidence>
<dbReference type="InterPro" id="IPR050194">
    <property type="entry name" value="Glycosyltransferase_grp1"/>
</dbReference>
<dbReference type="InterPro" id="IPR001296">
    <property type="entry name" value="Glyco_trans_1"/>
</dbReference>
<feature type="domain" description="Glycosyl transferase family 1" evidence="1">
    <location>
        <begin position="180"/>
        <end position="349"/>
    </location>
</feature>
<dbReference type="EMBL" id="MHQS01000001">
    <property type="protein sequence ID" value="OHA09515.1"/>
    <property type="molecule type" value="Genomic_DNA"/>
</dbReference>
<dbReference type="CDD" id="cd03801">
    <property type="entry name" value="GT4_PimA-like"/>
    <property type="match status" value="1"/>
</dbReference>
<name>A0A1G2LCZ8_9BACT</name>
<sequence length="369" mass="42892">MAAERPKICYILPRYDLATGSHFFHLYELISRAAEYLDINLVIEKAIGGQPSLRVPFRVQSFSWPPFRFLELVLLLVRERLRGCRNFYTHYSFYGGVASWVVTRIFGGRAFYWNCGIPWLYRRSWLEERVFRFVLRHLILVTGTPKIAERYREKYRLQRDRIRILSNWVNAERFRNAPSREEARRRLGIAPEAKAVLFVHRLSRRKGAHLIPDIAVEVTKARKDVIFFVVGTGPELESLKLKVKSLKLAPDVRMVGEVPHRELPAYYRAADVFLMPSEEEGFPHVLLEAMASGLPHVASDVGGVREITPQELHEYLVPSGDTVEFARKLLDLLTMPSHQRERLAQREQEWAKRYDLGAILLQFTGLFES</sequence>
<gene>
    <name evidence="2" type="ORF">A3B37_00825</name>
</gene>
<dbReference type="Gene3D" id="3.40.50.2000">
    <property type="entry name" value="Glycogen Phosphorylase B"/>
    <property type="match status" value="2"/>
</dbReference>
<proteinExistence type="predicted"/>
<dbReference type="Proteomes" id="UP000176705">
    <property type="component" value="Unassembled WGS sequence"/>
</dbReference>
<dbReference type="SUPFAM" id="SSF53756">
    <property type="entry name" value="UDP-Glycosyltransferase/glycogen phosphorylase"/>
    <property type="match status" value="1"/>
</dbReference>
<reference evidence="2 3" key="1">
    <citation type="journal article" date="2016" name="Nat. Commun.">
        <title>Thousands of microbial genomes shed light on interconnected biogeochemical processes in an aquifer system.</title>
        <authorList>
            <person name="Anantharaman K."/>
            <person name="Brown C.T."/>
            <person name="Hug L.A."/>
            <person name="Sharon I."/>
            <person name="Castelle C.J."/>
            <person name="Probst A.J."/>
            <person name="Thomas B.C."/>
            <person name="Singh A."/>
            <person name="Wilkins M.J."/>
            <person name="Karaoz U."/>
            <person name="Brodie E.L."/>
            <person name="Williams K.H."/>
            <person name="Hubbard S.S."/>
            <person name="Banfield J.F."/>
        </authorList>
    </citation>
    <scope>NUCLEOTIDE SEQUENCE [LARGE SCALE GENOMIC DNA]</scope>
</reference>
<dbReference type="Pfam" id="PF00534">
    <property type="entry name" value="Glycos_transf_1"/>
    <property type="match status" value="1"/>
</dbReference>
<evidence type="ECO:0000313" key="2">
    <source>
        <dbReference type="EMBL" id="OHA09515.1"/>
    </source>
</evidence>
<dbReference type="GO" id="GO:0016757">
    <property type="term" value="F:glycosyltransferase activity"/>
    <property type="evidence" value="ECO:0007669"/>
    <property type="project" value="InterPro"/>
</dbReference>
<dbReference type="PANTHER" id="PTHR45947:SF3">
    <property type="entry name" value="SULFOQUINOVOSYL TRANSFERASE SQD2"/>
    <property type="match status" value="1"/>
</dbReference>
<dbReference type="AlphaFoldDB" id="A0A1G2LCZ8"/>
<accession>A0A1G2LCZ8</accession>
<dbReference type="PANTHER" id="PTHR45947">
    <property type="entry name" value="SULFOQUINOVOSYL TRANSFERASE SQD2"/>
    <property type="match status" value="1"/>
</dbReference>
<evidence type="ECO:0000313" key="3">
    <source>
        <dbReference type="Proteomes" id="UP000176705"/>
    </source>
</evidence>
<comment type="caution">
    <text evidence="2">The sequence shown here is derived from an EMBL/GenBank/DDBJ whole genome shotgun (WGS) entry which is preliminary data.</text>
</comment>